<dbReference type="GO" id="GO:0003777">
    <property type="term" value="F:microtubule motor activity"/>
    <property type="evidence" value="ECO:0007669"/>
    <property type="project" value="InterPro"/>
</dbReference>
<gene>
    <name evidence="4" type="ORF">PACLA_8A055939</name>
</gene>
<protein>
    <submittedName>
        <fullName evidence="4">Kinesin KIF16B</fullName>
    </submittedName>
</protein>
<dbReference type="GO" id="GO:0008017">
    <property type="term" value="F:microtubule binding"/>
    <property type="evidence" value="ECO:0007669"/>
    <property type="project" value="InterPro"/>
</dbReference>
<dbReference type="InterPro" id="IPR027417">
    <property type="entry name" value="P-loop_NTPase"/>
</dbReference>
<dbReference type="Gene3D" id="3.40.850.10">
    <property type="entry name" value="Kinesin motor domain"/>
    <property type="match status" value="1"/>
</dbReference>
<dbReference type="SUPFAM" id="SSF52540">
    <property type="entry name" value="P-loop containing nucleoside triphosphate hydrolases"/>
    <property type="match status" value="1"/>
</dbReference>
<keyword evidence="1" id="KW-0547">Nucleotide-binding</keyword>
<dbReference type="PANTHER" id="PTHR47117:SF6">
    <property type="entry name" value="KINESIN-LIKE PROTEIN KIF16B"/>
    <property type="match status" value="1"/>
</dbReference>
<sequence length="81" mass="9724">MASVKVAVRVRPLNRRENELNAKCIIQMQNNKTTIFNAHGEDDKKDFTFDFSYWSFNSRDRHFATQERVIYCLRVIICYFI</sequence>
<dbReference type="InterPro" id="IPR036961">
    <property type="entry name" value="Kinesin_motor_dom_sf"/>
</dbReference>
<dbReference type="OrthoDB" id="3176171at2759"/>
<keyword evidence="2" id="KW-0067">ATP-binding</keyword>
<organism evidence="4 5">
    <name type="scientific">Paramuricea clavata</name>
    <name type="common">Red gorgonian</name>
    <name type="synonym">Violescent sea-whip</name>
    <dbReference type="NCBI Taxonomy" id="317549"/>
    <lineage>
        <taxon>Eukaryota</taxon>
        <taxon>Metazoa</taxon>
        <taxon>Cnidaria</taxon>
        <taxon>Anthozoa</taxon>
        <taxon>Octocorallia</taxon>
        <taxon>Malacalcyonacea</taxon>
        <taxon>Plexauridae</taxon>
        <taxon>Paramuricea</taxon>
    </lineage>
</organism>
<dbReference type="GO" id="GO:0007018">
    <property type="term" value="P:microtubule-based movement"/>
    <property type="evidence" value="ECO:0007669"/>
    <property type="project" value="InterPro"/>
</dbReference>
<name>A0A7D9ESX0_PARCT</name>
<dbReference type="Proteomes" id="UP001152795">
    <property type="component" value="Unassembled WGS sequence"/>
</dbReference>
<reference evidence="4" key="1">
    <citation type="submission" date="2020-04" db="EMBL/GenBank/DDBJ databases">
        <authorList>
            <person name="Alioto T."/>
            <person name="Alioto T."/>
            <person name="Gomez Garrido J."/>
        </authorList>
    </citation>
    <scope>NUCLEOTIDE SEQUENCE</scope>
    <source>
        <strain evidence="4">A484AB</strain>
    </source>
</reference>
<dbReference type="PANTHER" id="PTHR47117">
    <property type="entry name" value="STAR-RELATED LIPID TRANSFER PROTEIN 9"/>
    <property type="match status" value="1"/>
</dbReference>
<evidence type="ECO:0000313" key="4">
    <source>
        <dbReference type="EMBL" id="CAB4016268.1"/>
    </source>
</evidence>
<dbReference type="AlphaFoldDB" id="A0A7D9ESX0"/>
<keyword evidence="5" id="KW-1185">Reference proteome</keyword>
<dbReference type="EMBL" id="CACRXK020009050">
    <property type="protein sequence ID" value="CAB4016268.1"/>
    <property type="molecule type" value="Genomic_DNA"/>
</dbReference>
<evidence type="ECO:0000313" key="5">
    <source>
        <dbReference type="Proteomes" id="UP001152795"/>
    </source>
</evidence>
<dbReference type="GO" id="GO:0005524">
    <property type="term" value="F:ATP binding"/>
    <property type="evidence" value="ECO:0007669"/>
    <property type="project" value="UniProtKB-KW"/>
</dbReference>
<accession>A0A7D9ESX0</accession>
<dbReference type="PROSITE" id="PS50067">
    <property type="entry name" value="KINESIN_MOTOR_2"/>
    <property type="match status" value="1"/>
</dbReference>
<evidence type="ECO:0000256" key="3">
    <source>
        <dbReference type="PROSITE-ProRule" id="PRU00283"/>
    </source>
</evidence>
<evidence type="ECO:0000256" key="2">
    <source>
        <dbReference type="ARBA" id="ARBA00022840"/>
    </source>
</evidence>
<proteinExistence type="inferred from homology"/>
<dbReference type="InterPro" id="IPR001752">
    <property type="entry name" value="Kinesin_motor_dom"/>
</dbReference>
<comment type="caution">
    <text evidence="3">Lacks conserved residue(s) required for the propagation of feature annotation.</text>
</comment>
<evidence type="ECO:0000256" key="1">
    <source>
        <dbReference type="ARBA" id="ARBA00022741"/>
    </source>
</evidence>
<comment type="caution">
    <text evidence="4">The sequence shown here is derived from an EMBL/GenBank/DDBJ whole genome shotgun (WGS) entry which is preliminary data.</text>
</comment>
<comment type="similarity">
    <text evidence="3">Belongs to the TRAFAC class myosin-kinesin ATPase superfamily. Kinesin family.</text>
</comment>